<proteinExistence type="predicted"/>
<feature type="region of interest" description="Disordered" evidence="1">
    <location>
        <begin position="350"/>
        <end position="371"/>
    </location>
</feature>
<dbReference type="PANTHER" id="PTHR38731:SF3">
    <property type="entry name" value="BLL6125 PROTEIN"/>
    <property type="match status" value="1"/>
</dbReference>
<feature type="domain" description="FecR protein" evidence="2">
    <location>
        <begin position="189"/>
        <end position="283"/>
    </location>
</feature>
<gene>
    <name evidence="3" type="ORF">MNBD_GAMMA11-2067</name>
</gene>
<accession>A0A3B0Y9N1</accession>
<sequence>MKTLSICKKHFLSVLLVAGFSTPGQAEMISATHWKISSGDTVYSIARNIFPDSQRQQSRFRKALVRKNPQAFRHGAGSMRVGVLLSIPQFALSKNKTVVKAHPALISAPAGRAEAASPARATSRATSKTSTPARHTVETPPSRPLNNEPHITPEDIIGQIIFTAGQIEATSRSSTRLLQRNSDIYQGDILRTAHNAHTQIRMTDGALIALQPDSVFKFTDYRYAGLEDGNERSIIELLKGGFRTITGIIGHRNKNHYQVRTSVATIGIRGTHYGLMLCNDGSCAEHALEDGLYGGVVDGSIDASNETGTHTFNNDEYFHVASQHTQPSLQLIPPPIFQGDSKTVAATALNKAQDKAEQPASEQRSAGRKYFDPGMSKFLPPRFKLADKNRPRLTRFIAGGTLPGSPAPSGSGLSSAYIATNTPDATGNQLSAVSANFIIADQALASNIVRLTPDNAPVLGHSQFGNEPSNDFVVDVPSATVSDAGNSTLYGINWGRWDGRYIAAINGEEVNHKDQLHFIYSNNLTTPAQLGGLQGTISYDNASKLGTLPTDLNGAQGSATLFMTVDFTASQINNYSVNVAVANDNYFAENTAGILFSDLPGGFDLTDPTGGACGNAGGAAACSGRASVNFVGSNAEAATTSYSIISDNNLTGVSGTAVLEQILP</sequence>
<dbReference type="EMBL" id="UOFG01000243">
    <property type="protein sequence ID" value="VAW65046.1"/>
    <property type="molecule type" value="Genomic_DNA"/>
</dbReference>
<feature type="compositionally biased region" description="Low complexity" evidence="1">
    <location>
        <begin position="109"/>
        <end position="134"/>
    </location>
</feature>
<dbReference type="InterPro" id="IPR006860">
    <property type="entry name" value="FecR"/>
</dbReference>
<feature type="region of interest" description="Disordered" evidence="1">
    <location>
        <begin position="109"/>
        <end position="150"/>
    </location>
</feature>
<dbReference type="PANTHER" id="PTHR38731">
    <property type="entry name" value="LIPL45-RELATED LIPOPROTEIN-RELATED"/>
    <property type="match status" value="1"/>
</dbReference>
<name>A0A3B0Y9N1_9ZZZZ</name>
<dbReference type="AlphaFoldDB" id="A0A3B0Y9N1"/>
<evidence type="ECO:0000259" key="2">
    <source>
        <dbReference type="Pfam" id="PF04773"/>
    </source>
</evidence>
<dbReference type="Pfam" id="PF04773">
    <property type="entry name" value="FecR"/>
    <property type="match status" value="1"/>
</dbReference>
<protein>
    <recommendedName>
        <fullName evidence="2">FecR protein domain-containing protein</fullName>
    </recommendedName>
</protein>
<evidence type="ECO:0000256" key="1">
    <source>
        <dbReference type="SAM" id="MobiDB-lite"/>
    </source>
</evidence>
<reference evidence="3" key="1">
    <citation type="submission" date="2018-06" db="EMBL/GenBank/DDBJ databases">
        <authorList>
            <person name="Zhirakovskaya E."/>
        </authorList>
    </citation>
    <scope>NUCLEOTIDE SEQUENCE</scope>
</reference>
<organism evidence="3">
    <name type="scientific">hydrothermal vent metagenome</name>
    <dbReference type="NCBI Taxonomy" id="652676"/>
    <lineage>
        <taxon>unclassified sequences</taxon>
        <taxon>metagenomes</taxon>
        <taxon>ecological metagenomes</taxon>
    </lineage>
</organism>
<evidence type="ECO:0000313" key="3">
    <source>
        <dbReference type="EMBL" id="VAW65046.1"/>
    </source>
</evidence>